<reference evidence="2" key="1">
    <citation type="submission" date="2021-01" db="EMBL/GenBank/DDBJ databases">
        <authorList>
            <person name="Corre E."/>
            <person name="Pelletier E."/>
            <person name="Niang G."/>
            <person name="Scheremetjew M."/>
            <person name="Finn R."/>
            <person name="Kale V."/>
            <person name="Holt S."/>
            <person name="Cochrane G."/>
            <person name="Meng A."/>
            <person name="Brown T."/>
            <person name="Cohen L."/>
        </authorList>
    </citation>
    <scope>NUCLEOTIDE SEQUENCE</scope>
    <source>
        <strain evidence="2">CCMP3105</strain>
    </source>
</reference>
<gene>
    <name evidence="2" type="ORF">AMON00008_LOCUS18232</name>
</gene>
<evidence type="ECO:0000313" key="2">
    <source>
        <dbReference type="EMBL" id="CAE4579416.1"/>
    </source>
</evidence>
<accession>A0A7S4QEI5</accession>
<proteinExistence type="predicted"/>
<feature type="domain" description="Glycosyl transferase family 25" evidence="1">
    <location>
        <begin position="177"/>
        <end position="315"/>
    </location>
</feature>
<dbReference type="AlphaFoldDB" id="A0A7S4QEI5"/>
<dbReference type="EMBL" id="HBNR01026929">
    <property type="protein sequence ID" value="CAE4579416.1"/>
    <property type="molecule type" value="Transcribed_RNA"/>
</dbReference>
<evidence type="ECO:0000259" key="1">
    <source>
        <dbReference type="Pfam" id="PF01755"/>
    </source>
</evidence>
<organism evidence="2">
    <name type="scientific">Alexandrium monilatum</name>
    <dbReference type="NCBI Taxonomy" id="311494"/>
    <lineage>
        <taxon>Eukaryota</taxon>
        <taxon>Sar</taxon>
        <taxon>Alveolata</taxon>
        <taxon>Dinophyceae</taxon>
        <taxon>Gonyaulacales</taxon>
        <taxon>Pyrocystaceae</taxon>
        <taxon>Alexandrium</taxon>
    </lineage>
</organism>
<name>A0A7S4QEI5_9DINO</name>
<sequence length="466" mass="51590">MLAVWSPASRTRRGVSADASMCHMSCLENLPFVWADGSIARPPSEALRAGFDTGTLVEIFGLARRAELNHQVARVLAEYADAGRCEVRLSGGHFDGLVVKVKPENLLNFGTHGEEDDQSSSGTVSAFPDAVPWHGAEGHQQPCLPEMLSLRWVRETLRRALSSQCAQRAEAKAAARIVSLASAVERREFMASCIQGLRNLGVDCCFADAVDGRQLGLTEAQLRGDVHSVSVNGTLFTIDTSAWPRGGWTAEMMSQAEQRFRRMRFFPHYWTAICQNIQDPQTLGFVGGHMSHASIWQEAHRLDLDWMFILEDDALPAPTLGLTWADVWHIVAHEIDCLAERGEQWDILYVGRTLSMTPEGNRLSGILCEPGYCLRTHSYCLSRRGCRRLLGSSIATTILHCPQDEVLATVWVKDHVHTQTREKVAALGPAEGWRALAIRWRGLTAQLIDVERTARAESQAATHLSS</sequence>
<dbReference type="InterPro" id="IPR002654">
    <property type="entry name" value="Glyco_trans_25"/>
</dbReference>
<protein>
    <recommendedName>
        <fullName evidence="1">Glycosyl transferase family 25 domain-containing protein</fullName>
    </recommendedName>
</protein>
<dbReference type="Pfam" id="PF01755">
    <property type="entry name" value="Glyco_transf_25"/>
    <property type="match status" value="1"/>
</dbReference>